<evidence type="ECO:0000313" key="2">
    <source>
        <dbReference type="EMBL" id="KAK8548151.1"/>
    </source>
</evidence>
<feature type="signal peptide" evidence="1">
    <location>
        <begin position="1"/>
        <end position="28"/>
    </location>
</feature>
<dbReference type="Proteomes" id="UP001472677">
    <property type="component" value="Unassembled WGS sequence"/>
</dbReference>
<comment type="caution">
    <text evidence="2">The sequence shown here is derived from an EMBL/GenBank/DDBJ whole genome shotgun (WGS) entry which is preliminary data.</text>
</comment>
<gene>
    <name evidence="2" type="ORF">V6N12_061069</name>
</gene>
<feature type="chain" id="PRO_5045595602" evidence="1">
    <location>
        <begin position="29"/>
        <end position="520"/>
    </location>
</feature>
<keyword evidence="1" id="KW-0732">Signal</keyword>
<evidence type="ECO:0000256" key="1">
    <source>
        <dbReference type="SAM" id="SignalP"/>
    </source>
</evidence>
<proteinExistence type="predicted"/>
<evidence type="ECO:0000313" key="3">
    <source>
        <dbReference type="Proteomes" id="UP001472677"/>
    </source>
</evidence>
<protein>
    <submittedName>
        <fullName evidence="2">Uncharacterized protein</fullName>
    </submittedName>
</protein>
<dbReference type="EMBL" id="JBBPBM010000021">
    <property type="protein sequence ID" value="KAK8548151.1"/>
    <property type="molecule type" value="Genomic_DNA"/>
</dbReference>
<dbReference type="PANTHER" id="PTHR33710:SF77">
    <property type="entry name" value="DNASE I-LIKE SUPERFAMILY PROTEIN"/>
    <property type="match status" value="1"/>
</dbReference>
<accession>A0ABR2DX69</accession>
<sequence>MERNNMEKLMMTLLMLTIFFVAQQQVVADAAMVAKLQPEKSIGTCAKTCGFRCIKELAPPKIAVCFALCMIECKFGPSQVVYNCTKDCAKAIIHSNLGAVGTTYADKVVAASKDNGGKGIHLGFIEQEVVIMAEDVIINNTGPIPSIQLSDRVHNQIDHNMRNIIIFRQSRDGVLSHVDKKCSEINLYGPWVVVDNHRKQMSLNEHNGNKLNEMGEKMKGSHFAALASKNIDEQGSNDHGTGLAGKAIEQCKFIYNEAYMASNPDKRKKCGTMGSRPVEVISMVKGQTPKVCGSYAKSDNRISNNYPNYGEQESRIVVDRKRIPMFKVVEWVQGAQARVDAIGKQVEEIVGLVEPHFSGCVRDNVIAKLGFLNTYRIETNGFSGGFWLLWDDSIKEFLFTTGLIDLGFQGPPFTGVCGNLHQRLDRCLVNECWFDYYNEAFVQHLDQLGSDHRPLLFCLMDVEKVQINRSFHFILAWQEHSQFSEFIQTTWACDVNLVANLDSFCTKIEEWNVDTFGHIG</sequence>
<reference evidence="2 3" key="1">
    <citation type="journal article" date="2024" name="G3 (Bethesda)">
        <title>Genome assembly of Hibiscus sabdariffa L. provides insights into metabolisms of medicinal natural products.</title>
        <authorList>
            <person name="Kim T."/>
        </authorList>
    </citation>
    <scope>NUCLEOTIDE SEQUENCE [LARGE SCALE GENOMIC DNA]</scope>
    <source>
        <strain evidence="2">TK-2024</strain>
        <tissue evidence="2">Old leaves</tissue>
    </source>
</reference>
<dbReference type="PANTHER" id="PTHR33710">
    <property type="entry name" value="BNAC02G09200D PROTEIN"/>
    <property type="match status" value="1"/>
</dbReference>
<dbReference type="InterPro" id="IPR036691">
    <property type="entry name" value="Endo/exonu/phosph_ase_sf"/>
</dbReference>
<dbReference type="SUPFAM" id="SSF56219">
    <property type="entry name" value="DNase I-like"/>
    <property type="match status" value="1"/>
</dbReference>
<name>A0ABR2DX69_9ROSI</name>
<organism evidence="2 3">
    <name type="scientific">Hibiscus sabdariffa</name>
    <name type="common">roselle</name>
    <dbReference type="NCBI Taxonomy" id="183260"/>
    <lineage>
        <taxon>Eukaryota</taxon>
        <taxon>Viridiplantae</taxon>
        <taxon>Streptophyta</taxon>
        <taxon>Embryophyta</taxon>
        <taxon>Tracheophyta</taxon>
        <taxon>Spermatophyta</taxon>
        <taxon>Magnoliopsida</taxon>
        <taxon>eudicotyledons</taxon>
        <taxon>Gunneridae</taxon>
        <taxon>Pentapetalae</taxon>
        <taxon>rosids</taxon>
        <taxon>malvids</taxon>
        <taxon>Malvales</taxon>
        <taxon>Malvaceae</taxon>
        <taxon>Malvoideae</taxon>
        <taxon>Hibiscus</taxon>
    </lineage>
</organism>
<keyword evidence="3" id="KW-1185">Reference proteome</keyword>